<dbReference type="Pfam" id="PF12728">
    <property type="entry name" value="HTH_17"/>
    <property type="match status" value="1"/>
</dbReference>
<dbReference type="InterPro" id="IPR041657">
    <property type="entry name" value="HTH_17"/>
</dbReference>
<dbReference type="RefSeq" id="WP_191838669.1">
    <property type="nucleotide sequence ID" value="NZ_BAAALB010000025.1"/>
</dbReference>
<evidence type="ECO:0000259" key="1">
    <source>
        <dbReference type="Pfam" id="PF12728"/>
    </source>
</evidence>
<proteinExistence type="predicted"/>
<dbReference type="AlphaFoldDB" id="A0A8J3JZ94"/>
<protein>
    <recommendedName>
        <fullName evidence="1">Helix-turn-helix domain-containing protein</fullName>
    </recommendedName>
</protein>
<name>A0A8J3JZ94_9ACTN</name>
<evidence type="ECO:0000313" key="3">
    <source>
        <dbReference type="Proteomes" id="UP000619293"/>
    </source>
</evidence>
<dbReference type="NCBIfam" id="TIGR01764">
    <property type="entry name" value="excise"/>
    <property type="match status" value="1"/>
</dbReference>
<dbReference type="InterPro" id="IPR010093">
    <property type="entry name" value="SinI_DNA-bd"/>
</dbReference>
<accession>A0A8J3JZ94</accession>
<reference evidence="2 3" key="1">
    <citation type="submission" date="2021-01" db="EMBL/GenBank/DDBJ databases">
        <title>Whole genome shotgun sequence of Catellatospora chokoriensis NBRC 107358.</title>
        <authorList>
            <person name="Komaki H."/>
            <person name="Tamura T."/>
        </authorList>
    </citation>
    <scope>NUCLEOTIDE SEQUENCE [LARGE SCALE GENOMIC DNA]</scope>
    <source>
        <strain evidence="2 3">NBRC 107358</strain>
    </source>
</reference>
<dbReference type="GO" id="GO:0003677">
    <property type="term" value="F:DNA binding"/>
    <property type="evidence" value="ECO:0007669"/>
    <property type="project" value="InterPro"/>
</dbReference>
<evidence type="ECO:0000313" key="2">
    <source>
        <dbReference type="EMBL" id="GIF93831.1"/>
    </source>
</evidence>
<sequence length="62" mass="6871">MTTPTAIDPSKLLLKPEEAAAVLSIGRTSLYALVREGLIESVQVGRLRRFRRGDLETYVAQL</sequence>
<comment type="caution">
    <text evidence="2">The sequence shown here is derived from an EMBL/GenBank/DDBJ whole genome shotgun (WGS) entry which is preliminary data.</text>
</comment>
<organism evidence="2 3">
    <name type="scientific">Catellatospora chokoriensis</name>
    <dbReference type="NCBI Taxonomy" id="310353"/>
    <lineage>
        <taxon>Bacteria</taxon>
        <taxon>Bacillati</taxon>
        <taxon>Actinomycetota</taxon>
        <taxon>Actinomycetes</taxon>
        <taxon>Micromonosporales</taxon>
        <taxon>Micromonosporaceae</taxon>
        <taxon>Catellatospora</taxon>
    </lineage>
</organism>
<gene>
    <name evidence="2" type="ORF">Cch02nite_72750</name>
</gene>
<dbReference type="Proteomes" id="UP000619293">
    <property type="component" value="Unassembled WGS sequence"/>
</dbReference>
<dbReference type="EMBL" id="BONG01000073">
    <property type="protein sequence ID" value="GIF93831.1"/>
    <property type="molecule type" value="Genomic_DNA"/>
</dbReference>
<feature type="domain" description="Helix-turn-helix" evidence="1">
    <location>
        <begin position="13"/>
        <end position="61"/>
    </location>
</feature>
<keyword evidence="3" id="KW-1185">Reference proteome</keyword>